<dbReference type="AlphaFoldDB" id="A0A3N9P3S9"/>
<dbReference type="InterPro" id="IPR029044">
    <property type="entry name" value="Nucleotide-diphossugar_trans"/>
</dbReference>
<proteinExistence type="predicted"/>
<sequence length="272" mass="31916">MNQPLTDSKRLSVVIITQNEEEKIEQAILSCRPFADDIVVVDGGSTDGTVLIAEHLGCSVYHNPWPGYAKQRIFGAEKAPSNWIFFIDSDEEVSEELQKSLSNWKRQPENEVKAYTVYRIGDFLGKWMPKGEHLVRLYKKDEVRMKDVLVHEGPDVDPAAVPCLEGTLWHHGYRSIQDHVRRFNKYTDLEARKEYDRQRPFSLMRLLFRPPAKLVYTLFVRKMITKGIAGFSVAFFWMYYEFLKEIKLYELYGREKKREKPVYVIESEKRPV</sequence>
<gene>
    <name evidence="2" type="ORF">EH198_13985</name>
</gene>
<dbReference type="InterPro" id="IPR001173">
    <property type="entry name" value="Glyco_trans_2-like"/>
</dbReference>
<protein>
    <submittedName>
        <fullName evidence="2">Glycosyltransferase family 2 protein</fullName>
    </submittedName>
</protein>
<dbReference type="Proteomes" id="UP000282529">
    <property type="component" value="Unassembled WGS sequence"/>
</dbReference>
<evidence type="ECO:0000313" key="3">
    <source>
        <dbReference type="Proteomes" id="UP000282529"/>
    </source>
</evidence>
<dbReference type="PANTHER" id="PTHR43630">
    <property type="entry name" value="POLY-BETA-1,6-N-ACETYL-D-GLUCOSAMINE SYNTHASE"/>
    <property type="match status" value="1"/>
</dbReference>
<dbReference type="EMBL" id="RQPI01000007">
    <property type="protein sequence ID" value="RQW10861.1"/>
    <property type="molecule type" value="Genomic_DNA"/>
</dbReference>
<dbReference type="CDD" id="cd02511">
    <property type="entry name" value="Beta4Glucosyltransferase"/>
    <property type="match status" value="1"/>
</dbReference>
<dbReference type="Pfam" id="PF00535">
    <property type="entry name" value="Glycos_transf_2"/>
    <property type="match status" value="1"/>
</dbReference>
<dbReference type="GO" id="GO:0016740">
    <property type="term" value="F:transferase activity"/>
    <property type="evidence" value="ECO:0007669"/>
    <property type="project" value="UniProtKB-KW"/>
</dbReference>
<comment type="caution">
    <text evidence="2">The sequence shown here is derived from an EMBL/GenBank/DDBJ whole genome shotgun (WGS) entry which is preliminary data.</text>
</comment>
<keyword evidence="3" id="KW-1185">Reference proteome</keyword>
<feature type="domain" description="Glycosyltransferase 2-like" evidence="1">
    <location>
        <begin position="12"/>
        <end position="147"/>
    </location>
</feature>
<dbReference type="Gene3D" id="3.90.550.10">
    <property type="entry name" value="Spore Coat Polysaccharide Biosynthesis Protein SpsA, Chain A"/>
    <property type="match status" value="1"/>
</dbReference>
<evidence type="ECO:0000313" key="2">
    <source>
        <dbReference type="EMBL" id="RQW10861.1"/>
    </source>
</evidence>
<accession>A0A3N9P3S9</accession>
<reference evidence="2 3" key="1">
    <citation type="submission" date="2018-11" db="EMBL/GenBank/DDBJ databases">
        <title>Genome sequence of strain 7197.</title>
        <authorList>
            <person name="Gao J."/>
            <person name="Sun J."/>
        </authorList>
    </citation>
    <scope>NUCLEOTIDE SEQUENCE [LARGE SCALE GENOMIC DNA]</scope>
    <source>
        <strain evidence="2 3">7197</strain>
    </source>
</reference>
<dbReference type="SUPFAM" id="SSF53448">
    <property type="entry name" value="Nucleotide-diphospho-sugar transferases"/>
    <property type="match status" value="1"/>
</dbReference>
<evidence type="ECO:0000259" key="1">
    <source>
        <dbReference type="Pfam" id="PF00535"/>
    </source>
</evidence>
<keyword evidence="2" id="KW-0808">Transferase</keyword>
<organism evidence="2 3">
    <name type="scientific">Paenibacillus rhizophilus</name>
    <dbReference type="NCBI Taxonomy" id="1850366"/>
    <lineage>
        <taxon>Bacteria</taxon>
        <taxon>Bacillati</taxon>
        <taxon>Bacillota</taxon>
        <taxon>Bacilli</taxon>
        <taxon>Bacillales</taxon>
        <taxon>Paenibacillaceae</taxon>
        <taxon>Paenibacillus</taxon>
    </lineage>
</organism>
<dbReference type="OrthoDB" id="9815923at2"/>
<dbReference type="PANTHER" id="PTHR43630:SF2">
    <property type="entry name" value="GLYCOSYLTRANSFERASE"/>
    <property type="match status" value="1"/>
</dbReference>
<name>A0A3N9P3S9_9BACL</name>